<feature type="domain" description="CsbD-like" evidence="2">
    <location>
        <begin position="6"/>
        <end position="57"/>
    </location>
</feature>
<evidence type="ECO:0000256" key="1">
    <source>
        <dbReference type="ARBA" id="ARBA00009129"/>
    </source>
</evidence>
<dbReference type="Proteomes" id="UP001148189">
    <property type="component" value="Unassembled WGS sequence"/>
</dbReference>
<dbReference type="InterPro" id="IPR008462">
    <property type="entry name" value="CsbD"/>
</dbReference>
<dbReference type="InterPro" id="IPR036629">
    <property type="entry name" value="YjbJ_sf"/>
</dbReference>
<dbReference type="Gene3D" id="1.10.1470.10">
    <property type="entry name" value="YjbJ"/>
    <property type="match status" value="1"/>
</dbReference>
<dbReference type="Pfam" id="PF05532">
    <property type="entry name" value="CsbD"/>
    <property type="match status" value="1"/>
</dbReference>
<comment type="caution">
    <text evidence="3">The sequence shown here is derived from an EMBL/GenBank/DDBJ whole genome shotgun (WGS) entry which is preliminary data.</text>
</comment>
<dbReference type="EMBL" id="JAMDHD010000045">
    <property type="protein sequence ID" value="MDD0988207.1"/>
    <property type="molecule type" value="Genomic_DNA"/>
</dbReference>
<accession>A0ABT5NKL0</accession>
<gene>
    <name evidence="3" type="ORF">M5G21_24940</name>
</gene>
<dbReference type="GeneID" id="97826938"/>
<protein>
    <submittedName>
        <fullName evidence="3">CsbD family protein</fullName>
    </submittedName>
</protein>
<proteinExistence type="inferred from homology"/>
<sequence>MGSTADKAKGLANEAIGNIKQGVGKATDNTQLEAEGKIQEKKGEAQQAIGKVKDAVKNTVDKA</sequence>
<keyword evidence="4" id="KW-1185">Reference proteome</keyword>
<evidence type="ECO:0000313" key="4">
    <source>
        <dbReference type="Proteomes" id="UP001148189"/>
    </source>
</evidence>
<organism evidence="3 4">
    <name type="scientific">Pseudomonas shahriarae</name>
    <dbReference type="NCBI Taxonomy" id="2745512"/>
    <lineage>
        <taxon>Bacteria</taxon>
        <taxon>Pseudomonadati</taxon>
        <taxon>Pseudomonadota</taxon>
        <taxon>Gammaproteobacteria</taxon>
        <taxon>Pseudomonadales</taxon>
        <taxon>Pseudomonadaceae</taxon>
        <taxon>Pseudomonas</taxon>
    </lineage>
</organism>
<dbReference type="SUPFAM" id="SSF69047">
    <property type="entry name" value="Hypothetical protein YjbJ"/>
    <property type="match status" value="1"/>
</dbReference>
<evidence type="ECO:0000313" key="3">
    <source>
        <dbReference type="EMBL" id="MDD0988207.1"/>
    </source>
</evidence>
<comment type="similarity">
    <text evidence="1">Belongs to the UPF0337 (CsbD) family.</text>
</comment>
<dbReference type="RefSeq" id="WP_057439941.1">
    <property type="nucleotide sequence ID" value="NZ_CP077085.1"/>
</dbReference>
<reference evidence="3" key="1">
    <citation type="submission" date="2022-05" db="EMBL/GenBank/DDBJ databases">
        <title>Novel Pseudomonas spp. Isolated from a Rainbow Trout Aquaculture Facility.</title>
        <authorList>
            <person name="Testerman T."/>
            <person name="Graf J."/>
        </authorList>
    </citation>
    <scope>NUCLEOTIDE SEQUENCE</scope>
    <source>
        <strain evidence="3">ID1050</strain>
    </source>
</reference>
<evidence type="ECO:0000259" key="2">
    <source>
        <dbReference type="Pfam" id="PF05532"/>
    </source>
</evidence>
<name>A0ABT5NKL0_9PSED</name>